<accession>A0A1W9Z3D0</accession>
<organism evidence="2 3">
    <name type="scientific">Mycolicibacterium bacteremicum</name>
    <name type="common">Mycobacterium bacteremicum</name>
    <dbReference type="NCBI Taxonomy" id="564198"/>
    <lineage>
        <taxon>Bacteria</taxon>
        <taxon>Bacillati</taxon>
        <taxon>Actinomycetota</taxon>
        <taxon>Actinomycetes</taxon>
        <taxon>Mycobacteriales</taxon>
        <taxon>Mycobacteriaceae</taxon>
        <taxon>Mycolicibacterium</taxon>
    </lineage>
</organism>
<feature type="compositionally biased region" description="Acidic residues" evidence="1">
    <location>
        <begin position="324"/>
        <end position="381"/>
    </location>
</feature>
<evidence type="ECO:0000313" key="2">
    <source>
        <dbReference type="EMBL" id="ORA06821.1"/>
    </source>
</evidence>
<feature type="region of interest" description="Disordered" evidence="1">
    <location>
        <begin position="312"/>
        <end position="434"/>
    </location>
</feature>
<evidence type="ECO:0000313" key="3">
    <source>
        <dbReference type="Proteomes" id="UP000192366"/>
    </source>
</evidence>
<name>A0A1W9Z3D0_MYCBA</name>
<dbReference type="OrthoDB" id="4727254at2"/>
<keyword evidence="3" id="KW-1185">Reference proteome</keyword>
<comment type="caution">
    <text evidence="2">The sequence shown here is derived from an EMBL/GenBank/DDBJ whole genome shotgun (WGS) entry which is preliminary data.</text>
</comment>
<protein>
    <submittedName>
        <fullName evidence="2">Uncharacterized protein</fullName>
    </submittedName>
</protein>
<reference evidence="2 3" key="1">
    <citation type="submission" date="2017-02" db="EMBL/GenBank/DDBJ databases">
        <title>The new phylogeny of genus Mycobacterium.</title>
        <authorList>
            <person name="Tortoli E."/>
            <person name="Trovato A."/>
            <person name="Cirillo D.M."/>
        </authorList>
    </citation>
    <scope>NUCLEOTIDE SEQUENCE [LARGE SCALE GENOMIC DNA]</scope>
    <source>
        <strain evidence="2 3">DSM 45578</strain>
    </source>
</reference>
<feature type="region of interest" description="Disordered" evidence="1">
    <location>
        <begin position="219"/>
        <end position="261"/>
    </location>
</feature>
<gene>
    <name evidence="2" type="ORF">BST17_04095</name>
</gene>
<dbReference type="Proteomes" id="UP000192366">
    <property type="component" value="Unassembled WGS sequence"/>
</dbReference>
<evidence type="ECO:0000256" key="1">
    <source>
        <dbReference type="SAM" id="MobiDB-lite"/>
    </source>
</evidence>
<dbReference type="AlphaFoldDB" id="A0A1W9Z3D0"/>
<feature type="compositionally biased region" description="Low complexity" evidence="1">
    <location>
        <begin position="382"/>
        <end position="395"/>
    </location>
</feature>
<feature type="compositionally biased region" description="Pro residues" evidence="1">
    <location>
        <begin position="241"/>
        <end position="251"/>
    </location>
</feature>
<dbReference type="RefSeq" id="WP_083055632.1">
    <property type="nucleotide sequence ID" value="NZ_JACKVM010000008.1"/>
</dbReference>
<sequence length="434" mass="43485">MLDDGVAAVAVLTEYVRACRQLGHDGPDPVALQTVYTAEESMDLEALAADCRSLTAAVAAAEEAQSVQDDACRAAVTAWQGAGGAVAADFLHRHAAASAAAVDGLRCAATALQQLADRLGYLVEAKVETTVAVEGRGVREVWLEASRTVSTGAGDRSNASELVDLQVAPFVADDVGGDWMASMRATGDAIRQAYRSAADAAFSEVVFDSPGRLAVAQPTAGQAFPRSPAATVPTGYITEPTAPPASAPPVAPSASAPAVPPAAVPDPLAAAAPPMTGGGLGGMPSPVSGLSGLSGLGQPFTDLLSGLFGSRSSELSDGSVDLGDPLDEDVLAEDSGEGGEDADADIEESDTDAETEAAEDTEQDAEEDAAVTDDEESEDVSVGEQVPLGAAEAAPVPTPVPEPLPPPPAEPVPPPAPAATPCEIAADALPQAGP</sequence>
<feature type="compositionally biased region" description="Pro residues" evidence="1">
    <location>
        <begin position="396"/>
        <end position="418"/>
    </location>
</feature>
<proteinExistence type="predicted"/>
<dbReference type="STRING" id="564198.BST17_04095"/>
<dbReference type="EMBL" id="MVHJ01000002">
    <property type="protein sequence ID" value="ORA06821.1"/>
    <property type="molecule type" value="Genomic_DNA"/>
</dbReference>